<protein>
    <submittedName>
        <fullName evidence="1">Uncharacterized protein</fullName>
    </submittedName>
</protein>
<proteinExistence type="predicted"/>
<dbReference type="EMBL" id="JAUTXU010000184">
    <property type="protein sequence ID" value="KAK3700527.1"/>
    <property type="molecule type" value="Genomic_DNA"/>
</dbReference>
<reference evidence="1" key="1">
    <citation type="submission" date="2023-07" db="EMBL/GenBank/DDBJ databases">
        <title>Black Yeasts Isolated from many extreme environments.</title>
        <authorList>
            <person name="Coleine C."/>
            <person name="Stajich J.E."/>
            <person name="Selbmann L."/>
        </authorList>
    </citation>
    <scope>NUCLEOTIDE SEQUENCE</scope>
    <source>
        <strain evidence="1">CCFEE 5714</strain>
    </source>
</reference>
<name>A0ACC3MPD2_9PEZI</name>
<accession>A0ACC3MPD2</accession>
<organism evidence="1 2">
    <name type="scientific">Vermiconidia calcicola</name>
    <dbReference type="NCBI Taxonomy" id="1690605"/>
    <lineage>
        <taxon>Eukaryota</taxon>
        <taxon>Fungi</taxon>
        <taxon>Dikarya</taxon>
        <taxon>Ascomycota</taxon>
        <taxon>Pezizomycotina</taxon>
        <taxon>Dothideomycetes</taxon>
        <taxon>Dothideomycetidae</taxon>
        <taxon>Mycosphaerellales</taxon>
        <taxon>Extremaceae</taxon>
        <taxon>Vermiconidia</taxon>
    </lineage>
</organism>
<evidence type="ECO:0000313" key="2">
    <source>
        <dbReference type="Proteomes" id="UP001281147"/>
    </source>
</evidence>
<sequence length="182" mass="20193">MDGLLRCGKKFTTLMGIQHCDFKGAAFRMEKGEPRPVHVMGRVTIDAAFFRQSNPGYTRSSVDRPARETSSWEDLWCFNDVNDSPEQVENTVMAFAEMGDEDLLICSPTVLGFSYTDKMWLEFAVGGIGDINWNESAIENLVLPEGPKEAMLALAERRAGSARLSTGDITHGRTEGLNILLQ</sequence>
<keyword evidence="2" id="KW-1185">Reference proteome</keyword>
<comment type="caution">
    <text evidence="1">The sequence shown here is derived from an EMBL/GenBank/DDBJ whole genome shotgun (WGS) entry which is preliminary data.</text>
</comment>
<dbReference type="Proteomes" id="UP001281147">
    <property type="component" value="Unassembled WGS sequence"/>
</dbReference>
<evidence type="ECO:0000313" key="1">
    <source>
        <dbReference type="EMBL" id="KAK3700527.1"/>
    </source>
</evidence>
<gene>
    <name evidence="1" type="ORF">LTR37_015928</name>
</gene>